<dbReference type="PROSITE" id="PS51352">
    <property type="entry name" value="THIOREDOXIN_2"/>
    <property type="match status" value="1"/>
</dbReference>
<keyword evidence="6" id="KW-1185">Reference proteome</keyword>
<gene>
    <name evidence="5" type="ORF">ACFOW6_10145</name>
</gene>
<comment type="caution">
    <text evidence="5">The sequence shown here is derived from an EMBL/GenBank/DDBJ whole genome shotgun (WGS) entry which is preliminary data.</text>
</comment>
<dbReference type="CDD" id="cd02968">
    <property type="entry name" value="SCO"/>
    <property type="match status" value="1"/>
</dbReference>
<dbReference type="Pfam" id="PF02630">
    <property type="entry name" value="SCO1-SenC"/>
    <property type="match status" value="1"/>
</dbReference>
<dbReference type="EMBL" id="JBHSCW010000004">
    <property type="protein sequence ID" value="MFC4351901.1"/>
    <property type="molecule type" value="Genomic_DNA"/>
</dbReference>
<evidence type="ECO:0000256" key="1">
    <source>
        <dbReference type="ARBA" id="ARBA00010996"/>
    </source>
</evidence>
<dbReference type="Proteomes" id="UP001595799">
    <property type="component" value="Unassembled WGS sequence"/>
</dbReference>
<evidence type="ECO:0000259" key="4">
    <source>
        <dbReference type="PROSITE" id="PS51352"/>
    </source>
</evidence>
<feature type="region of interest" description="Disordered" evidence="3">
    <location>
        <begin position="35"/>
        <end position="56"/>
    </location>
</feature>
<dbReference type="RefSeq" id="WP_382422246.1">
    <property type="nucleotide sequence ID" value="NZ_JBHSCW010000004.1"/>
</dbReference>
<evidence type="ECO:0000256" key="2">
    <source>
        <dbReference type="ARBA" id="ARBA00023008"/>
    </source>
</evidence>
<evidence type="ECO:0000256" key="3">
    <source>
        <dbReference type="SAM" id="MobiDB-lite"/>
    </source>
</evidence>
<name>A0ABV8UMR3_9PROT</name>
<dbReference type="InterPro" id="IPR003782">
    <property type="entry name" value="SCO1/SenC"/>
</dbReference>
<dbReference type="Gene3D" id="3.40.30.10">
    <property type="entry name" value="Glutaredoxin"/>
    <property type="match status" value="1"/>
</dbReference>
<dbReference type="PANTHER" id="PTHR12151">
    <property type="entry name" value="ELECTRON TRANSPORT PROTIN SCO1/SENC FAMILY MEMBER"/>
    <property type="match status" value="1"/>
</dbReference>
<sequence>MNSRLLRRALIIFAAGLILLLLGLASAWYLREPAPPKQSRIDGPSSAEAKIGGPFELTDQNGELRRARHFSGQYMLIYFGFTFCPDACPTALTNMTQALDMLEEEAQTKAEQVVPIFITVDPERDTVEEMASYAEHFHPDLVALTGTRDQIAAAAKQYRVYYEKVETESAGEYLMDHSSQIYLMGPEGKYLTHFTHQTPADELAAGLERYVK</sequence>
<dbReference type="PANTHER" id="PTHR12151:SF25">
    <property type="entry name" value="LINALOOL DEHYDRATASE_ISOMERASE DOMAIN-CONTAINING PROTEIN"/>
    <property type="match status" value="1"/>
</dbReference>
<evidence type="ECO:0000313" key="5">
    <source>
        <dbReference type="EMBL" id="MFC4351901.1"/>
    </source>
</evidence>
<proteinExistence type="inferred from homology"/>
<accession>A0ABV8UMR3</accession>
<comment type="similarity">
    <text evidence="1">Belongs to the SCO1/2 family.</text>
</comment>
<dbReference type="SUPFAM" id="SSF52833">
    <property type="entry name" value="Thioredoxin-like"/>
    <property type="match status" value="1"/>
</dbReference>
<dbReference type="InterPro" id="IPR036249">
    <property type="entry name" value="Thioredoxin-like_sf"/>
</dbReference>
<protein>
    <submittedName>
        <fullName evidence="5">SCO family protein</fullName>
    </submittedName>
</protein>
<dbReference type="InterPro" id="IPR013766">
    <property type="entry name" value="Thioredoxin_domain"/>
</dbReference>
<feature type="domain" description="Thioredoxin" evidence="4">
    <location>
        <begin position="46"/>
        <end position="212"/>
    </location>
</feature>
<reference evidence="6" key="1">
    <citation type="journal article" date="2019" name="Int. J. Syst. Evol. Microbiol.">
        <title>The Global Catalogue of Microorganisms (GCM) 10K type strain sequencing project: providing services to taxonomists for standard genome sequencing and annotation.</title>
        <authorList>
            <consortium name="The Broad Institute Genomics Platform"/>
            <consortium name="The Broad Institute Genome Sequencing Center for Infectious Disease"/>
            <person name="Wu L."/>
            <person name="Ma J."/>
        </authorList>
    </citation>
    <scope>NUCLEOTIDE SEQUENCE [LARGE SCALE GENOMIC DNA]</scope>
    <source>
        <strain evidence="6">CECT 8472</strain>
    </source>
</reference>
<keyword evidence="2" id="KW-0186">Copper</keyword>
<evidence type="ECO:0000313" key="6">
    <source>
        <dbReference type="Proteomes" id="UP001595799"/>
    </source>
</evidence>
<organism evidence="5 6">
    <name type="scientific">Fodinicurvata halophila</name>
    <dbReference type="NCBI Taxonomy" id="1419723"/>
    <lineage>
        <taxon>Bacteria</taxon>
        <taxon>Pseudomonadati</taxon>
        <taxon>Pseudomonadota</taxon>
        <taxon>Alphaproteobacteria</taxon>
        <taxon>Rhodospirillales</taxon>
        <taxon>Rhodovibrionaceae</taxon>
        <taxon>Fodinicurvata</taxon>
    </lineage>
</organism>